<accession>A0A8S3JXC5</accession>
<dbReference type="InterPro" id="IPR010569">
    <property type="entry name" value="Myotubularin-like_Pase_dom"/>
</dbReference>
<evidence type="ECO:0000313" key="4">
    <source>
        <dbReference type="Proteomes" id="UP000676336"/>
    </source>
</evidence>
<organism evidence="3 4">
    <name type="scientific">Rotaria magnacalcarata</name>
    <dbReference type="NCBI Taxonomy" id="392030"/>
    <lineage>
        <taxon>Eukaryota</taxon>
        <taxon>Metazoa</taxon>
        <taxon>Spiralia</taxon>
        <taxon>Gnathifera</taxon>
        <taxon>Rotifera</taxon>
        <taxon>Eurotatoria</taxon>
        <taxon>Bdelloidea</taxon>
        <taxon>Philodinida</taxon>
        <taxon>Philodinidae</taxon>
        <taxon>Rotaria</taxon>
    </lineage>
</organism>
<evidence type="ECO:0000259" key="2">
    <source>
        <dbReference type="PROSITE" id="PS51339"/>
    </source>
</evidence>
<gene>
    <name evidence="3" type="ORF">SMN809_LOCUS82333</name>
</gene>
<sequence>HNNGAVIARTSQPEVGWLFWRSKEDEKMIQAIINACNTTTSDCPR</sequence>
<feature type="non-terminal residue" evidence="3">
    <location>
        <position position="1"/>
    </location>
</feature>
<dbReference type="Pfam" id="PF06602">
    <property type="entry name" value="Myotub-related"/>
    <property type="match status" value="1"/>
</dbReference>
<comment type="similarity">
    <text evidence="1">Belongs to the protein-tyrosine phosphatase family. Non-receptor class myotubularin subfamily.</text>
</comment>
<dbReference type="SUPFAM" id="SSF52799">
    <property type="entry name" value="(Phosphotyrosine protein) phosphatases II"/>
    <property type="match status" value="1"/>
</dbReference>
<proteinExistence type="inferred from homology"/>
<dbReference type="InterPro" id="IPR029021">
    <property type="entry name" value="Prot-tyrosine_phosphatase-like"/>
</dbReference>
<dbReference type="AlphaFoldDB" id="A0A8S3JXC5"/>
<evidence type="ECO:0000313" key="3">
    <source>
        <dbReference type="EMBL" id="CAF5221383.1"/>
    </source>
</evidence>
<reference evidence="3" key="1">
    <citation type="submission" date="2021-02" db="EMBL/GenBank/DDBJ databases">
        <authorList>
            <person name="Nowell W R."/>
        </authorList>
    </citation>
    <scope>NUCLEOTIDE SEQUENCE</scope>
</reference>
<dbReference type="Proteomes" id="UP000676336">
    <property type="component" value="Unassembled WGS sequence"/>
</dbReference>
<name>A0A8S3JXC5_9BILA</name>
<comment type="caution">
    <text evidence="3">The sequence shown here is derived from an EMBL/GenBank/DDBJ whole genome shotgun (WGS) entry which is preliminary data.</text>
</comment>
<dbReference type="PROSITE" id="PS51339">
    <property type="entry name" value="PPASE_MYOTUBULARIN"/>
    <property type="match status" value="1"/>
</dbReference>
<feature type="domain" description="Myotubularin phosphatase" evidence="2">
    <location>
        <begin position="1"/>
        <end position="45"/>
    </location>
</feature>
<evidence type="ECO:0000256" key="1">
    <source>
        <dbReference type="ARBA" id="ARBA00007471"/>
    </source>
</evidence>
<dbReference type="EMBL" id="CAJOBI010351304">
    <property type="protein sequence ID" value="CAF5221383.1"/>
    <property type="molecule type" value="Genomic_DNA"/>
</dbReference>
<feature type="non-terminal residue" evidence="3">
    <location>
        <position position="45"/>
    </location>
</feature>
<protein>
    <recommendedName>
        <fullName evidence="2">Myotubularin phosphatase domain-containing protein</fullName>
    </recommendedName>
</protein>